<feature type="domain" description="Sushi" evidence="6">
    <location>
        <begin position="230"/>
        <end position="288"/>
    </location>
</feature>
<evidence type="ECO:0000256" key="3">
    <source>
        <dbReference type="ARBA" id="ARBA00022729"/>
    </source>
</evidence>
<reference evidence="7" key="1">
    <citation type="submission" date="2025-08" db="UniProtKB">
        <authorList>
            <consortium name="Ensembl"/>
        </authorList>
    </citation>
    <scope>IDENTIFICATION</scope>
</reference>
<reference evidence="7" key="2">
    <citation type="submission" date="2025-09" db="UniProtKB">
        <authorList>
            <consortium name="Ensembl"/>
        </authorList>
    </citation>
    <scope>IDENTIFICATION</scope>
</reference>
<keyword evidence="3" id="KW-0732">Signal</keyword>
<dbReference type="SUPFAM" id="SSF57535">
    <property type="entry name" value="Complement control module/SCR domain"/>
    <property type="match status" value="7"/>
</dbReference>
<dbReference type="PROSITE" id="PS50923">
    <property type="entry name" value="SUSHI"/>
    <property type="match status" value="4"/>
</dbReference>
<comment type="caution">
    <text evidence="5">Lacks conserved residue(s) required for the propagation of feature annotation.</text>
</comment>
<dbReference type="Ensembl" id="ENSSLDT00000023715.1">
    <property type="protein sequence ID" value="ENSSLDP00000022975.1"/>
    <property type="gene ID" value="ENSSLDG00000017934.1"/>
</dbReference>
<feature type="domain" description="Sushi" evidence="6">
    <location>
        <begin position="290"/>
        <end position="348"/>
    </location>
</feature>
<dbReference type="PANTHER" id="PTHR45785:SF2">
    <property type="entry name" value="COMPLEMENT FACTOR H-RELATED"/>
    <property type="match status" value="1"/>
</dbReference>
<name>A0A3B4XWM2_SERLL</name>
<feature type="domain" description="Sushi" evidence="6">
    <location>
        <begin position="163"/>
        <end position="226"/>
    </location>
</feature>
<keyword evidence="2 5" id="KW-0768">Sushi</keyword>
<dbReference type="InterPro" id="IPR051503">
    <property type="entry name" value="ComplSys_Reg/VirEntry_Med"/>
</dbReference>
<dbReference type="GeneTree" id="ENSGT00940000154967"/>
<sequence>TMNNRNIRFRYSYDNKKYSIHGDVMEFMCARGRPVRTVAMRQLCRDACSKLPDVPHANIDYKEGDVIRFTCESGYTSAQASKYVCTSDGWLTVSQGKCYSCSTLPDVPNAHVSEDTKKSEYQEGDVIHFTCESGYTSSPTIKYVCSSEGWLAVRQGKCSSSASSCDRPPTDGGVTVKGLPENDDPILPDHVLTFSCDGPGKYLNGISVLTCGQDGQWDNPFPSCIESCEVKDLPPNVRLSMHVVGDQLTKGQKLSFYCPMRGQTLQGETEVECLANGQWSHPFPTCGAPFDCGRPPPLDNGDLKESQRNQYRNNEWVEYTCQNYHIMDGSPYRTCNNGEWTGQMRCLKPCTVDSETMNNRNIRFRYSYDNKIYSIHGDVMEFMCARGRPVRTVAMRQLCRDGVIDLPSCQ</sequence>
<evidence type="ECO:0000256" key="2">
    <source>
        <dbReference type="ARBA" id="ARBA00022659"/>
    </source>
</evidence>
<comment type="subcellular location">
    <subcellularLocation>
        <location evidence="1">Virion</location>
    </subcellularLocation>
</comment>
<dbReference type="Gene3D" id="2.10.70.10">
    <property type="entry name" value="Complement Module, domain 1"/>
    <property type="match status" value="7"/>
</dbReference>
<keyword evidence="4 5" id="KW-1015">Disulfide bond</keyword>
<evidence type="ECO:0000256" key="1">
    <source>
        <dbReference type="ARBA" id="ARBA00004328"/>
    </source>
</evidence>
<dbReference type="Proteomes" id="UP000261360">
    <property type="component" value="Unplaced"/>
</dbReference>
<evidence type="ECO:0000256" key="5">
    <source>
        <dbReference type="PROSITE-ProRule" id="PRU00302"/>
    </source>
</evidence>
<dbReference type="PANTHER" id="PTHR45785">
    <property type="entry name" value="COMPLEMENT FACTOR H-RELATED"/>
    <property type="match status" value="1"/>
</dbReference>
<protein>
    <recommendedName>
        <fullName evidence="6">Sushi domain-containing protein</fullName>
    </recommendedName>
</protein>
<feature type="disulfide bond" evidence="5">
    <location>
        <begin position="131"/>
        <end position="158"/>
    </location>
</feature>
<evidence type="ECO:0000313" key="7">
    <source>
        <dbReference type="Ensembl" id="ENSSLDP00000022975.1"/>
    </source>
</evidence>
<proteinExistence type="predicted"/>
<evidence type="ECO:0000259" key="6">
    <source>
        <dbReference type="PROSITE" id="PS50923"/>
    </source>
</evidence>
<dbReference type="AlphaFoldDB" id="A0A3B4XWM2"/>
<organism evidence="7 8">
    <name type="scientific">Seriola lalandi dorsalis</name>
    <dbReference type="NCBI Taxonomy" id="1841481"/>
    <lineage>
        <taxon>Eukaryota</taxon>
        <taxon>Metazoa</taxon>
        <taxon>Chordata</taxon>
        <taxon>Craniata</taxon>
        <taxon>Vertebrata</taxon>
        <taxon>Euteleostomi</taxon>
        <taxon>Actinopterygii</taxon>
        <taxon>Neopterygii</taxon>
        <taxon>Teleostei</taxon>
        <taxon>Neoteleostei</taxon>
        <taxon>Acanthomorphata</taxon>
        <taxon>Carangaria</taxon>
        <taxon>Carangiformes</taxon>
        <taxon>Carangidae</taxon>
        <taxon>Seriola</taxon>
    </lineage>
</organism>
<feature type="domain" description="Sushi" evidence="6">
    <location>
        <begin position="99"/>
        <end position="160"/>
    </location>
</feature>
<evidence type="ECO:0000313" key="8">
    <source>
        <dbReference type="Proteomes" id="UP000261360"/>
    </source>
</evidence>
<dbReference type="Pfam" id="PF00084">
    <property type="entry name" value="Sushi"/>
    <property type="match status" value="5"/>
</dbReference>
<dbReference type="CDD" id="cd00033">
    <property type="entry name" value="CCP"/>
    <property type="match status" value="5"/>
</dbReference>
<dbReference type="SMART" id="SM00032">
    <property type="entry name" value="CCP"/>
    <property type="match status" value="5"/>
</dbReference>
<dbReference type="InterPro" id="IPR000436">
    <property type="entry name" value="Sushi_SCR_CCP_dom"/>
</dbReference>
<dbReference type="STRING" id="1841481.ENSSLDP00000022975"/>
<feature type="disulfide bond" evidence="5">
    <location>
        <begin position="292"/>
        <end position="335"/>
    </location>
</feature>
<keyword evidence="8" id="KW-1185">Reference proteome</keyword>
<dbReference type="InterPro" id="IPR035976">
    <property type="entry name" value="Sushi/SCR/CCP_sf"/>
</dbReference>
<accession>A0A3B4XWM2</accession>
<evidence type="ECO:0000256" key="4">
    <source>
        <dbReference type="ARBA" id="ARBA00023157"/>
    </source>
</evidence>